<dbReference type="Gene3D" id="3.30.200.20">
    <property type="entry name" value="Phosphorylase Kinase, domain 1"/>
    <property type="match status" value="1"/>
</dbReference>
<dbReference type="InterPro" id="IPR017441">
    <property type="entry name" value="Protein_kinase_ATP_BS"/>
</dbReference>
<keyword evidence="7 14" id="KW-0418">Kinase</keyword>
<proteinExistence type="inferred from homology"/>
<dbReference type="PROSITE" id="PS00107">
    <property type="entry name" value="PROTEIN_KINASE_ATP"/>
    <property type="match status" value="1"/>
</dbReference>
<dbReference type="AlphaFoldDB" id="A0A1E5UVB1"/>
<dbReference type="PROSITE" id="PS00108">
    <property type="entry name" value="PROTEIN_KINASE_ST"/>
    <property type="match status" value="1"/>
</dbReference>
<keyword evidence="4" id="KW-0812">Transmembrane</keyword>
<keyword evidence="8 11" id="KW-0067">ATP-binding</keyword>
<keyword evidence="5" id="KW-0677">Repeat</keyword>
<dbReference type="InterPro" id="IPR051809">
    <property type="entry name" value="Plant_receptor-like_S/T_kinase"/>
</dbReference>
<evidence type="ECO:0000313" key="15">
    <source>
        <dbReference type="Proteomes" id="UP000095767"/>
    </source>
</evidence>
<keyword evidence="9" id="KW-1133">Transmembrane helix</keyword>
<organism evidence="14 15">
    <name type="scientific">Dichanthelium oligosanthes</name>
    <dbReference type="NCBI Taxonomy" id="888268"/>
    <lineage>
        <taxon>Eukaryota</taxon>
        <taxon>Viridiplantae</taxon>
        <taxon>Streptophyta</taxon>
        <taxon>Embryophyta</taxon>
        <taxon>Tracheophyta</taxon>
        <taxon>Spermatophyta</taxon>
        <taxon>Magnoliopsida</taxon>
        <taxon>Liliopsida</taxon>
        <taxon>Poales</taxon>
        <taxon>Poaceae</taxon>
        <taxon>PACMAD clade</taxon>
        <taxon>Panicoideae</taxon>
        <taxon>Panicodae</taxon>
        <taxon>Paniceae</taxon>
        <taxon>Dichantheliinae</taxon>
        <taxon>Dichanthelium</taxon>
    </lineage>
</organism>
<keyword evidence="2" id="KW-0433">Leucine-rich repeat</keyword>
<evidence type="ECO:0000256" key="8">
    <source>
        <dbReference type="ARBA" id="ARBA00022840"/>
    </source>
</evidence>
<evidence type="ECO:0000256" key="1">
    <source>
        <dbReference type="ARBA" id="ARBA00004370"/>
    </source>
</evidence>
<feature type="binding site" evidence="11">
    <location>
        <position position="52"/>
    </location>
    <ligand>
        <name>ATP</name>
        <dbReference type="ChEBI" id="CHEBI:30616"/>
    </ligand>
</feature>
<evidence type="ECO:0000256" key="3">
    <source>
        <dbReference type="ARBA" id="ARBA00022679"/>
    </source>
</evidence>
<dbReference type="OrthoDB" id="676979at2759"/>
<dbReference type="Pfam" id="PF00069">
    <property type="entry name" value="Pkinase"/>
    <property type="match status" value="2"/>
</dbReference>
<evidence type="ECO:0000256" key="7">
    <source>
        <dbReference type="ARBA" id="ARBA00022777"/>
    </source>
</evidence>
<sequence>MVSEQFVRISYAKLANATNGFALENLIGAGSFGSVYKGRMRYNSQHVVIAAKVLNLMQRGASESFATECETLRCARHRNLVKILMVCSSIDFQGCDFKALVYEFLPNGNLDQGLHQSPIIHCDLKPSNVLLDNDLVAHVGDFGLARFLHQDTEKSSGWAAMRGSIGYAAPGVLLLFYNKLRVSYGILLLEMFTGKRPTDGEVGETTGLQKYVKMALPDRVSIILDQQLLPEVEDGEASTLNSSSNRGMRIACIALILLLGICCSEEMPMDRLPIEDGLRKLEAIRDKLHNHLSNGGASSNGR</sequence>
<dbReference type="PANTHER" id="PTHR27008:SF596">
    <property type="entry name" value="OS02G0215500 PROTEIN"/>
    <property type="match status" value="1"/>
</dbReference>
<dbReference type="EMBL" id="LWDX02062107">
    <property type="protein sequence ID" value="OEL16735.1"/>
    <property type="molecule type" value="Genomic_DNA"/>
</dbReference>
<dbReference type="FunFam" id="3.30.200.20:FF:000432">
    <property type="entry name" value="LRR receptor-like serine/threonine-protein kinase EFR"/>
    <property type="match status" value="1"/>
</dbReference>
<dbReference type="InterPro" id="IPR000719">
    <property type="entry name" value="Prot_kinase_dom"/>
</dbReference>
<evidence type="ECO:0000313" key="14">
    <source>
        <dbReference type="EMBL" id="OEL16735.1"/>
    </source>
</evidence>
<evidence type="ECO:0000256" key="11">
    <source>
        <dbReference type="PROSITE-ProRule" id="PRU10141"/>
    </source>
</evidence>
<evidence type="ECO:0000256" key="10">
    <source>
        <dbReference type="ARBA" id="ARBA00023136"/>
    </source>
</evidence>
<dbReference type="Proteomes" id="UP000095767">
    <property type="component" value="Unassembled WGS sequence"/>
</dbReference>
<evidence type="ECO:0000256" key="4">
    <source>
        <dbReference type="ARBA" id="ARBA00022692"/>
    </source>
</evidence>
<dbReference type="PANTHER" id="PTHR27008">
    <property type="entry name" value="OS04G0122200 PROTEIN"/>
    <property type="match status" value="1"/>
</dbReference>
<keyword evidence="14" id="KW-0675">Receptor</keyword>
<dbReference type="PROSITE" id="PS50011">
    <property type="entry name" value="PROTEIN_KINASE_DOM"/>
    <property type="match status" value="1"/>
</dbReference>
<name>A0A1E5UVB1_9POAL</name>
<keyword evidence="6 11" id="KW-0547">Nucleotide-binding</keyword>
<gene>
    <name evidence="14" type="ORF">BAE44_0022246</name>
</gene>
<comment type="similarity">
    <text evidence="12">Belongs to the protein kinase superfamily.</text>
</comment>
<keyword evidence="12" id="KW-0723">Serine/threonine-protein kinase</keyword>
<keyword evidence="15" id="KW-1185">Reference proteome</keyword>
<dbReference type="GO" id="GO:0004674">
    <property type="term" value="F:protein serine/threonine kinase activity"/>
    <property type="evidence" value="ECO:0007669"/>
    <property type="project" value="UniProtKB-KW"/>
</dbReference>
<dbReference type="GO" id="GO:0016020">
    <property type="term" value="C:membrane"/>
    <property type="evidence" value="ECO:0007669"/>
    <property type="project" value="UniProtKB-SubCell"/>
</dbReference>
<evidence type="ECO:0000259" key="13">
    <source>
        <dbReference type="PROSITE" id="PS50011"/>
    </source>
</evidence>
<dbReference type="SMART" id="SM00220">
    <property type="entry name" value="S_TKc"/>
    <property type="match status" value="1"/>
</dbReference>
<feature type="domain" description="Protein kinase" evidence="13">
    <location>
        <begin position="21"/>
        <end position="292"/>
    </location>
</feature>
<dbReference type="InterPro" id="IPR011009">
    <property type="entry name" value="Kinase-like_dom_sf"/>
</dbReference>
<accession>A0A1E5UVB1</accession>
<comment type="subcellular location">
    <subcellularLocation>
        <location evidence="1">Membrane</location>
    </subcellularLocation>
</comment>
<evidence type="ECO:0000256" key="2">
    <source>
        <dbReference type="ARBA" id="ARBA00022614"/>
    </source>
</evidence>
<reference evidence="14 15" key="1">
    <citation type="submission" date="2016-09" db="EMBL/GenBank/DDBJ databases">
        <title>The draft genome of Dichanthelium oligosanthes: A C3 panicoid grass species.</title>
        <authorList>
            <person name="Studer A.J."/>
            <person name="Schnable J.C."/>
            <person name="Brutnell T.P."/>
        </authorList>
    </citation>
    <scope>NUCLEOTIDE SEQUENCE [LARGE SCALE GENOMIC DNA]</scope>
    <source>
        <strain evidence="15">cv. Kellogg 1175</strain>
        <tissue evidence="14">Leaf</tissue>
    </source>
</reference>
<dbReference type="SUPFAM" id="SSF56112">
    <property type="entry name" value="Protein kinase-like (PK-like)"/>
    <property type="match status" value="1"/>
</dbReference>
<keyword evidence="10" id="KW-0472">Membrane</keyword>
<dbReference type="GO" id="GO:0005524">
    <property type="term" value="F:ATP binding"/>
    <property type="evidence" value="ECO:0007669"/>
    <property type="project" value="UniProtKB-UniRule"/>
</dbReference>
<evidence type="ECO:0000256" key="12">
    <source>
        <dbReference type="RuleBase" id="RU000304"/>
    </source>
</evidence>
<evidence type="ECO:0000256" key="5">
    <source>
        <dbReference type="ARBA" id="ARBA00022737"/>
    </source>
</evidence>
<protein>
    <submittedName>
        <fullName evidence="14">Putative LRR receptor-like serine/threonine-protein kinase</fullName>
    </submittedName>
</protein>
<dbReference type="Gene3D" id="1.10.510.10">
    <property type="entry name" value="Transferase(Phosphotransferase) domain 1"/>
    <property type="match status" value="1"/>
</dbReference>
<keyword evidence="3" id="KW-0808">Transferase</keyword>
<comment type="caution">
    <text evidence="14">The sequence shown here is derived from an EMBL/GenBank/DDBJ whole genome shotgun (WGS) entry which is preliminary data.</text>
</comment>
<evidence type="ECO:0000256" key="6">
    <source>
        <dbReference type="ARBA" id="ARBA00022741"/>
    </source>
</evidence>
<evidence type="ECO:0000256" key="9">
    <source>
        <dbReference type="ARBA" id="ARBA00022989"/>
    </source>
</evidence>
<dbReference type="InterPro" id="IPR008271">
    <property type="entry name" value="Ser/Thr_kinase_AS"/>
</dbReference>
<dbReference type="STRING" id="888268.A0A1E5UVB1"/>